<organism evidence="2 3">
    <name type="scientific">Ellagibacter isourolithinifaciens</name>
    <dbReference type="NCBI Taxonomy" id="2137581"/>
    <lineage>
        <taxon>Bacteria</taxon>
        <taxon>Bacillati</taxon>
        <taxon>Actinomycetota</taxon>
        <taxon>Coriobacteriia</taxon>
        <taxon>Eggerthellales</taxon>
        <taxon>Eggerthellaceae</taxon>
        <taxon>Ellagibacter</taxon>
    </lineage>
</organism>
<dbReference type="AlphaFoldDB" id="A0A6N6NL64"/>
<dbReference type="RefSeq" id="WP_158050471.1">
    <property type="nucleotide sequence ID" value="NZ_WAJR01000048.1"/>
</dbReference>
<comment type="caution">
    <text evidence="2">The sequence shown here is derived from an EMBL/GenBank/DDBJ whole genome shotgun (WGS) entry which is preliminary data.</text>
</comment>
<dbReference type="GO" id="GO:0003677">
    <property type="term" value="F:DNA binding"/>
    <property type="evidence" value="ECO:0007669"/>
    <property type="project" value="InterPro"/>
</dbReference>
<dbReference type="GO" id="GO:0003916">
    <property type="term" value="F:DNA topoisomerase activity"/>
    <property type="evidence" value="ECO:0007669"/>
    <property type="project" value="InterPro"/>
</dbReference>
<dbReference type="InterPro" id="IPR002631">
    <property type="entry name" value="Plasmid_rep_OBD"/>
</dbReference>
<evidence type="ECO:0000313" key="3">
    <source>
        <dbReference type="Proteomes" id="UP000468668"/>
    </source>
</evidence>
<dbReference type="GO" id="GO:0005727">
    <property type="term" value="C:extrachromosomal circular DNA"/>
    <property type="evidence" value="ECO:0007669"/>
    <property type="project" value="InterPro"/>
</dbReference>
<name>A0A6N6NL64_9ACTN</name>
<dbReference type="OrthoDB" id="3175474at2"/>
<accession>A0A6N6NL64</accession>
<dbReference type="GeneID" id="98658847"/>
<dbReference type="Pfam" id="PF01719">
    <property type="entry name" value="Rep_OBD"/>
    <property type="match status" value="1"/>
</dbReference>
<dbReference type="GO" id="GO:0006260">
    <property type="term" value="P:DNA replication"/>
    <property type="evidence" value="ECO:0007669"/>
    <property type="project" value="InterPro"/>
</dbReference>
<dbReference type="Proteomes" id="UP000468668">
    <property type="component" value="Unassembled WGS sequence"/>
</dbReference>
<reference evidence="2 3" key="1">
    <citation type="submission" date="2019-09" db="EMBL/GenBank/DDBJ databases">
        <title>Whole genome shotgun sequencing (WGS) of Ellagibacter isourolithinifaciens DSM 104140(T) and Adlercreutzia muris DSM 29508(T).</title>
        <authorList>
            <person name="Stoll D.A."/>
            <person name="Danylec N."/>
            <person name="Huch M."/>
        </authorList>
    </citation>
    <scope>NUCLEOTIDE SEQUENCE [LARGE SCALE GENOMIC DNA]</scope>
    <source>
        <strain evidence="2 3">DSM 104140</strain>
    </source>
</reference>
<gene>
    <name evidence="2" type="ORF">F8C90_10560</name>
</gene>
<sequence length="164" mass="19044">MPMSKEKKAEWERKNRSGKVRKIWWGYLYEDSAPDNFLDLMRESGMEGLAMKHDRDVTAAGEIKEKHWHVVVRFSHAVQAKEAKDILTSFGCKEASVQYRDNWTAVARYLCHLDDPNKVQYDPADVVEFGGADYLAAINRTADKYRIIAEMCDWAKTNRVYSFN</sequence>
<protein>
    <recommendedName>
        <fullName evidence="1">Plasmid replication protein origin binding domain-containing protein</fullName>
    </recommendedName>
</protein>
<evidence type="ECO:0000259" key="1">
    <source>
        <dbReference type="Pfam" id="PF01719"/>
    </source>
</evidence>
<dbReference type="Gene3D" id="3.40.1310.30">
    <property type="match status" value="1"/>
</dbReference>
<feature type="non-terminal residue" evidence="2">
    <location>
        <position position="164"/>
    </location>
</feature>
<feature type="domain" description="Plasmid replication protein origin binding" evidence="1">
    <location>
        <begin position="25"/>
        <end position="132"/>
    </location>
</feature>
<keyword evidence="3" id="KW-1185">Reference proteome</keyword>
<evidence type="ECO:0000313" key="2">
    <source>
        <dbReference type="EMBL" id="KAB1635173.1"/>
    </source>
</evidence>
<dbReference type="EMBL" id="WAJR01000048">
    <property type="protein sequence ID" value="KAB1635173.1"/>
    <property type="molecule type" value="Genomic_DNA"/>
</dbReference>
<proteinExistence type="predicted"/>